<dbReference type="GO" id="GO:0005506">
    <property type="term" value="F:iron ion binding"/>
    <property type="evidence" value="ECO:0007669"/>
    <property type="project" value="InterPro"/>
</dbReference>
<sequence>MNEALSLLPEVLKRRVLDLHCKGKQTEVSLPETSVPASEAVRSLPVKETCEEIASSHQGIGSFRIDPLSNGLTIINRFISSDDIKEVLAEAQASLLEKQHPAGMVGTATTTSMLTSTSGDEASSILSANPKWHDSSFRGDVMRWLHNAEEHIAGRHSLALLLERMKGLQHQLTTLGYDVGGRISQQVACYPGNGARYVRHRDASPSAPDRVITAICYLNLDWSVEVDGGQLAVYNMGLGSTDSEVSVIADDKGISDRGSCQCTMVPPIGGQLVLFESRIPHEVLPTFKPRYAVTTWFYKKPDDAIIASGNTSGQHNNNVSTTAPVTPFTSKPSLAAEPDSATAPSGATLCSSGSGKEVPNSQGNGDHSGCDHDLRGSGMKSGDTIFVSIASYRDPETRWTVWDLFKKARYPDRIRVGIVWQVDYLEDGTLMTHVGQTSKRPPPWLQYIREVRLPWQEAEGPCWARHLAQQLYCGEEYVLQIDSHMRFVEGWDVLCISQLKQAELAERMKDSSFIQDSAGQSQREVKVVISTYPQGYDGEGASASVPSESQAVLPHMCASSFDEQGMLRFVARALRSAPSHPLPSLFWAAGFSFSRAALMKEVPYPPAQYLPHLFFGEELWMLARMWTRGWRVFTPSVAITFHQWQRSARSHTVNKDHCSTVFKSKEMSQLKVQAVLGVQPWPYVQEFPSKLGGIIGGEGRNLPVGWGVGEVWGLGNLHSSNEFESFIGVKIKSREIELKSTYGGLRSELF</sequence>
<dbReference type="Gene3D" id="2.60.120.620">
    <property type="entry name" value="q2cbj1_9rhob like domain"/>
    <property type="match status" value="1"/>
</dbReference>
<keyword evidence="4" id="KW-0223">Dioxygenase</keyword>
<dbReference type="STRING" id="1157962.A0A250X1S2"/>
<evidence type="ECO:0000256" key="4">
    <source>
        <dbReference type="ARBA" id="ARBA00022964"/>
    </source>
</evidence>
<dbReference type="InterPro" id="IPR029044">
    <property type="entry name" value="Nucleotide-diphossugar_trans"/>
</dbReference>
<dbReference type="PANTHER" id="PTHR34496:SF9">
    <property type="entry name" value="[SKP1-PROTEIN]-HYDROXYPROLINE N-ACETYLGLUCOSAMINYLTRANSFERASE"/>
    <property type="match status" value="1"/>
</dbReference>
<evidence type="ECO:0000256" key="2">
    <source>
        <dbReference type="ARBA" id="ARBA00012264"/>
    </source>
</evidence>
<comment type="cofactor">
    <cofactor evidence="1">
        <name>L-ascorbate</name>
        <dbReference type="ChEBI" id="CHEBI:38290"/>
    </cofactor>
</comment>
<evidence type="ECO:0000256" key="8">
    <source>
        <dbReference type="SAM" id="MobiDB-lite"/>
    </source>
</evidence>
<name>A0A250X1S2_9CHLO</name>
<gene>
    <name evidence="10" type="ORF">CEUSTIGMA_g4126.t1</name>
</gene>
<feature type="compositionally biased region" description="Polar residues" evidence="8">
    <location>
        <begin position="342"/>
        <end position="365"/>
    </location>
</feature>
<evidence type="ECO:0000256" key="7">
    <source>
        <dbReference type="ARBA" id="ARBA00047930"/>
    </source>
</evidence>
<dbReference type="EC" id="1.14.11.4" evidence="2"/>
<evidence type="ECO:0000259" key="9">
    <source>
        <dbReference type="PROSITE" id="PS51471"/>
    </source>
</evidence>
<reference evidence="10 11" key="1">
    <citation type="submission" date="2017-08" db="EMBL/GenBank/DDBJ databases">
        <title>Acidophilic green algal genome provides insights into adaptation to an acidic environment.</title>
        <authorList>
            <person name="Hirooka S."/>
            <person name="Hirose Y."/>
            <person name="Kanesaki Y."/>
            <person name="Higuchi S."/>
            <person name="Fujiwara T."/>
            <person name="Onuma R."/>
            <person name="Era A."/>
            <person name="Ohbayashi R."/>
            <person name="Uzuka A."/>
            <person name="Nozaki H."/>
            <person name="Yoshikawa H."/>
            <person name="Miyagishima S.Y."/>
        </authorList>
    </citation>
    <scope>NUCLEOTIDE SEQUENCE [LARGE SCALE GENOMIC DNA]</scope>
    <source>
        <strain evidence="10 11">NIES-2499</strain>
    </source>
</reference>
<dbReference type="PROSITE" id="PS51471">
    <property type="entry name" value="FE2OG_OXY"/>
    <property type="match status" value="1"/>
</dbReference>
<dbReference type="Pfam" id="PF11397">
    <property type="entry name" value="GlcNAc"/>
    <property type="match status" value="2"/>
</dbReference>
<keyword evidence="5" id="KW-0560">Oxidoreductase</keyword>
<feature type="region of interest" description="Disordered" evidence="8">
    <location>
        <begin position="308"/>
        <end position="372"/>
    </location>
</feature>
<dbReference type="InterPro" id="IPR006620">
    <property type="entry name" value="Pro_4_hyd_alph"/>
</dbReference>
<evidence type="ECO:0000313" key="11">
    <source>
        <dbReference type="Proteomes" id="UP000232323"/>
    </source>
</evidence>
<protein>
    <recommendedName>
        <fullName evidence="2">procollagen-lysine 5-dioxygenase</fullName>
        <ecNumber evidence="2">1.14.11.4</ecNumber>
    </recommendedName>
</protein>
<dbReference type="PANTHER" id="PTHR34496">
    <property type="entry name" value="GLCNAC TRANSFERASE-RELATED"/>
    <property type="match status" value="1"/>
</dbReference>
<evidence type="ECO:0000256" key="3">
    <source>
        <dbReference type="ARBA" id="ARBA00022723"/>
    </source>
</evidence>
<dbReference type="AlphaFoldDB" id="A0A250X1S2"/>
<organism evidence="10 11">
    <name type="scientific">Chlamydomonas eustigma</name>
    <dbReference type="NCBI Taxonomy" id="1157962"/>
    <lineage>
        <taxon>Eukaryota</taxon>
        <taxon>Viridiplantae</taxon>
        <taxon>Chlorophyta</taxon>
        <taxon>core chlorophytes</taxon>
        <taxon>Chlorophyceae</taxon>
        <taxon>CS clade</taxon>
        <taxon>Chlamydomonadales</taxon>
        <taxon>Chlamydomonadaceae</taxon>
        <taxon>Chlamydomonas</taxon>
    </lineage>
</organism>
<keyword evidence="11" id="KW-1185">Reference proteome</keyword>
<dbReference type="SMART" id="SM00702">
    <property type="entry name" value="P4Hc"/>
    <property type="match status" value="1"/>
</dbReference>
<feature type="domain" description="Fe2OG dioxygenase" evidence="9">
    <location>
        <begin position="181"/>
        <end position="299"/>
    </location>
</feature>
<dbReference type="InterPro" id="IPR005123">
    <property type="entry name" value="Oxoglu/Fe-dep_dioxygenase_dom"/>
</dbReference>
<keyword evidence="3" id="KW-0479">Metal-binding</keyword>
<accession>A0A250X1S2</accession>
<comment type="caution">
    <text evidence="10">The sequence shown here is derived from an EMBL/GenBank/DDBJ whole genome shotgun (WGS) entry which is preliminary data.</text>
</comment>
<dbReference type="GO" id="GO:0031418">
    <property type="term" value="F:L-ascorbic acid binding"/>
    <property type="evidence" value="ECO:0007669"/>
    <property type="project" value="InterPro"/>
</dbReference>
<evidence type="ECO:0000256" key="6">
    <source>
        <dbReference type="ARBA" id="ARBA00023004"/>
    </source>
</evidence>
<dbReference type="InterPro" id="IPR021067">
    <property type="entry name" value="Glycosyltransferase"/>
</dbReference>
<dbReference type="OrthoDB" id="76265at2759"/>
<dbReference type="SUPFAM" id="SSF53448">
    <property type="entry name" value="Nucleotide-diphospho-sugar transferases"/>
    <property type="match status" value="1"/>
</dbReference>
<dbReference type="EMBL" id="BEGY01000019">
    <property type="protein sequence ID" value="GAX76680.1"/>
    <property type="molecule type" value="Genomic_DNA"/>
</dbReference>
<dbReference type="InterPro" id="IPR044862">
    <property type="entry name" value="Pro_4_hyd_alph_FE2OG_OXY"/>
</dbReference>
<comment type="catalytic activity">
    <reaction evidence="7">
        <text>L-lysyl-[collagen] + 2-oxoglutarate + O2 = (5R)-5-hydroxy-L-lysyl-[collagen] + succinate + CO2</text>
        <dbReference type="Rhea" id="RHEA:16569"/>
        <dbReference type="Rhea" id="RHEA-COMP:12751"/>
        <dbReference type="Rhea" id="RHEA-COMP:12752"/>
        <dbReference type="ChEBI" id="CHEBI:15379"/>
        <dbReference type="ChEBI" id="CHEBI:16526"/>
        <dbReference type="ChEBI" id="CHEBI:16810"/>
        <dbReference type="ChEBI" id="CHEBI:29969"/>
        <dbReference type="ChEBI" id="CHEBI:30031"/>
        <dbReference type="ChEBI" id="CHEBI:133442"/>
        <dbReference type="EC" id="1.14.11.4"/>
    </reaction>
</comment>
<keyword evidence="6" id="KW-0408">Iron</keyword>
<feature type="compositionally biased region" description="Polar residues" evidence="8">
    <location>
        <begin position="308"/>
        <end position="332"/>
    </location>
</feature>
<dbReference type="GO" id="GO:0008475">
    <property type="term" value="F:procollagen-lysine 5-dioxygenase activity"/>
    <property type="evidence" value="ECO:0007669"/>
    <property type="project" value="UniProtKB-EC"/>
</dbReference>
<evidence type="ECO:0000256" key="5">
    <source>
        <dbReference type="ARBA" id="ARBA00023002"/>
    </source>
</evidence>
<evidence type="ECO:0000313" key="10">
    <source>
        <dbReference type="EMBL" id="GAX76680.1"/>
    </source>
</evidence>
<dbReference type="Pfam" id="PF13640">
    <property type="entry name" value="2OG-FeII_Oxy_3"/>
    <property type="match status" value="1"/>
</dbReference>
<dbReference type="Proteomes" id="UP000232323">
    <property type="component" value="Unassembled WGS sequence"/>
</dbReference>
<proteinExistence type="predicted"/>
<evidence type="ECO:0000256" key="1">
    <source>
        <dbReference type="ARBA" id="ARBA00001961"/>
    </source>
</evidence>